<organism evidence="7 8">
    <name type="scientific">Litorisediminicola beolgyonensis</name>
    <dbReference type="NCBI Taxonomy" id="1173614"/>
    <lineage>
        <taxon>Bacteria</taxon>
        <taxon>Pseudomonadati</taxon>
        <taxon>Pseudomonadota</taxon>
        <taxon>Alphaproteobacteria</taxon>
        <taxon>Rhodobacterales</taxon>
        <taxon>Paracoccaceae</taxon>
        <taxon>Litorisediminicola</taxon>
    </lineage>
</organism>
<proteinExistence type="predicted"/>
<evidence type="ECO:0000256" key="5">
    <source>
        <dbReference type="SAM" id="SignalP"/>
    </source>
</evidence>
<evidence type="ECO:0000256" key="2">
    <source>
        <dbReference type="ARBA" id="ARBA00022723"/>
    </source>
</evidence>
<evidence type="ECO:0000313" key="8">
    <source>
        <dbReference type="Proteomes" id="UP001597135"/>
    </source>
</evidence>
<protein>
    <submittedName>
        <fullName evidence="7">C-type cytochrome</fullName>
    </submittedName>
</protein>
<sequence>MRLMSLCLALALWPIAGLAEADRAFSLAIPEALEDSGFAAYVLPRYALKTGTRITRLPGDAEADAVLGPSGPPVILRGDASWGFDSNGDPDAEAFHDWLTSEIGRETIAAFVPAEGAGFTPPDRDVVTDEVITFTGDAALGAKVSERACGRCHALSAADRMRSIGSTPSFPALRALPNWSERFEGFFALNPHPSFTQVEDVTAPFDPMRPPPIVPVRLTLDEIDHILAYVAEMSAADLGAPVEAR</sequence>
<comment type="caution">
    <text evidence="7">The sequence shown here is derived from an EMBL/GenBank/DDBJ whole genome shotgun (WGS) entry which is preliminary data.</text>
</comment>
<dbReference type="Proteomes" id="UP001597135">
    <property type="component" value="Unassembled WGS sequence"/>
</dbReference>
<evidence type="ECO:0000256" key="1">
    <source>
        <dbReference type="ARBA" id="ARBA00022617"/>
    </source>
</evidence>
<keyword evidence="1 4" id="KW-0349">Heme</keyword>
<dbReference type="RefSeq" id="WP_386804177.1">
    <property type="nucleotide sequence ID" value="NZ_JBHTMU010000022.1"/>
</dbReference>
<feature type="chain" id="PRO_5045772407" evidence="5">
    <location>
        <begin position="22"/>
        <end position="245"/>
    </location>
</feature>
<gene>
    <name evidence="7" type="ORF">ACFQ4E_12900</name>
</gene>
<keyword evidence="3 4" id="KW-0408">Iron</keyword>
<evidence type="ECO:0000259" key="6">
    <source>
        <dbReference type="PROSITE" id="PS51007"/>
    </source>
</evidence>
<evidence type="ECO:0000313" key="7">
    <source>
        <dbReference type="EMBL" id="MFD1343319.1"/>
    </source>
</evidence>
<keyword evidence="5" id="KW-0732">Signal</keyword>
<dbReference type="SUPFAM" id="SSF46626">
    <property type="entry name" value="Cytochrome c"/>
    <property type="match status" value="1"/>
</dbReference>
<dbReference type="InterPro" id="IPR009056">
    <property type="entry name" value="Cyt_c-like_dom"/>
</dbReference>
<keyword evidence="8" id="KW-1185">Reference proteome</keyword>
<feature type="domain" description="Cytochrome c" evidence="6">
    <location>
        <begin position="136"/>
        <end position="234"/>
    </location>
</feature>
<accession>A0ABW3ZJN5</accession>
<dbReference type="Pfam" id="PF00034">
    <property type="entry name" value="Cytochrom_C"/>
    <property type="match status" value="1"/>
</dbReference>
<evidence type="ECO:0000256" key="4">
    <source>
        <dbReference type="PROSITE-ProRule" id="PRU00433"/>
    </source>
</evidence>
<dbReference type="InterPro" id="IPR036909">
    <property type="entry name" value="Cyt_c-like_dom_sf"/>
</dbReference>
<evidence type="ECO:0000256" key="3">
    <source>
        <dbReference type="ARBA" id="ARBA00023004"/>
    </source>
</evidence>
<dbReference type="PROSITE" id="PS51007">
    <property type="entry name" value="CYTC"/>
    <property type="match status" value="1"/>
</dbReference>
<reference evidence="8" key="1">
    <citation type="journal article" date="2019" name="Int. J. Syst. Evol. Microbiol.">
        <title>The Global Catalogue of Microorganisms (GCM) 10K type strain sequencing project: providing services to taxonomists for standard genome sequencing and annotation.</title>
        <authorList>
            <consortium name="The Broad Institute Genomics Platform"/>
            <consortium name="The Broad Institute Genome Sequencing Center for Infectious Disease"/>
            <person name="Wu L."/>
            <person name="Ma J."/>
        </authorList>
    </citation>
    <scope>NUCLEOTIDE SEQUENCE [LARGE SCALE GENOMIC DNA]</scope>
    <source>
        <strain evidence="8">CCUG 62953</strain>
    </source>
</reference>
<keyword evidence="2 4" id="KW-0479">Metal-binding</keyword>
<name>A0ABW3ZJN5_9RHOB</name>
<dbReference type="Gene3D" id="1.10.760.10">
    <property type="entry name" value="Cytochrome c-like domain"/>
    <property type="match status" value="1"/>
</dbReference>
<feature type="signal peptide" evidence="5">
    <location>
        <begin position="1"/>
        <end position="21"/>
    </location>
</feature>
<dbReference type="EMBL" id="JBHTMU010000022">
    <property type="protein sequence ID" value="MFD1343319.1"/>
    <property type="molecule type" value="Genomic_DNA"/>
</dbReference>